<dbReference type="Pfam" id="PF04277">
    <property type="entry name" value="OAD_gamma"/>
    <property type="match status" value="1"/>
</dbReference>
<keyword evidence="5 7" id="KW-0472">Membrane</keyword>
<keyword evidence="3 7" id="KW-0812">Transmembrane</keyword>
<organism evidence="8 9">
    <name type="scientific">Candidatus Egerieicola faecale</name>
    <dbReference type="NCBI Taxonomy" id="2840774"/>
    <lineage>
        <taxon>Bacteria</taxon>
        <taxon>Bacillati</taxon>
        <taxon>Bacillota</taxon>
        <taxon>Clostridia</taxon>
        <taxon>Eubacteriales</taxon>
        <taxon>Oscillospiraceae</taxon>
        <taxon>Oscillospiraceae incertae sedis</taxon>
        <taxon>Candidatus Egerieicola</taxon>
    </lineage>
</organism>
<comment type="caution">
    <text evidence="8">The sequence shown here is derived from an EMBL/GenBank/DDBJ whole genome shotgun (WGS) entry which is preliminary data.</text>
</comment>
<name>A0A9D1ISI1_9FIRM</name>
<dbReference type="Proteomes" id="UP000824082">
    <property type="component" value="Unassembled WGS sequence"/>
</dbReference>
<evidence type="ECO:0000313" key="9">
    <source>
        <dbReference type="Proteomes" id="UP000824082"/>
    </source>
</evidence>
<comment type="subcellular location">
    <subcellularLocation>
        <location evidence="1">Cell membrane</location>
    </subcellularLocation>
</comment>
<protein>
    <submittedName>
        <fullName evidence="8">OadG family protein</fullName>
    </submittedName>
</protein>
<sequence>MEEITWGNTLSVVLTGLVVVFAALVILIFLVWLMGKIFIAIGNKKNKEQEQQKQDARRQAQQAMADQAKADQVKTEQAGTGQIEEGIPPEVVAAISAAVAVVMEESAPGAAYTIQRVQRAGVGRSAWGNAGLAAQLSPFDR</sequence>
<feature type="compositionally biased region" description="Basic and acidic residues" evidence="6">
    <location>
        <begin position="48"/>
        <end position="58"/>
    </location>
</feature>
<reference evidence="8" key="2">
    <citation type="journal article" date="2021" name="PeerJ">
        <title>Extensive microbial diversity within the chicken gut microbiome revealed by metagenomics and culture.</title>
        <authorList>
            <person name="Gilroy R."/>
            <person name="Ravi A."/>
            <person name="Getino M."/>
            <person name="Pursley I."/>
            <person name="Horton D.L."/>
            <person name="Alikhan N.F."/>
            <person name="Baker D."/>
            <person name="Gharbi K."/>
            <person name="Hall N."/>
            <person name="Watson M."/>
            <person name="Adriaenssens E.M."/>
            <person name="Foster-Nyarko E."/>
            <person name="Jarju S."/>
            <person name="Secka A."/>
            <person name="Antonio M."/>
            <person name="Oren A."/>
            <person name="Chaudhuri R.R."/>
            <person name="La Ragione R."/>
            <person name="Hildebrand F."/>
            <person name="Pallen M.J."/>
        </authorList>
    </citation>
    <scope>NUCLEOTIDE SEQUENCE</scope>
    <source>
        <strain evidence="8">4509</strain>
    </source>
</reference>
<evidence type="ECO:0000256" key="2">
    <source>
        <dbReference type="ARBA" id="ARBA00022475"/>
    </source>
</evidence>
<evidence type="ECO:0000256" key="6">
    <source>
        <dbReference type="SAM" id="MobiDB-lite"/>
    </source>
</evidence>
<dbReference type="AlphaFoldDB" id="A0A9D1ISI1"/>
<keyword evidence="4 7" id="KW-1133">Transmembrane helix</keyword>
<evidence type="ECO:0000256" key="5">
    <source>
        <dbReference type="ARBA" id="ARBA00023136"/>
    </source>
</evidence>
<evidence type="ECO:0000256" key="7">
    <source>
        <dbReference type="SAM" id="Phobius"/>
    </source>
</evidence>
<feature type="transmembrane region" description="Helical" evidence="7">
    <location>
        <begin position="12"/>
        <end position="35"/>
    </location>
</feature>
<evidence type="ECO:0000313" key="8">
    <source>
        <dbReference type="EMBL" id="HIU41971.1"/>
    </source>
</evidence>
<keyword evidence="2" id="KW-1003">Cell membrane</keyword>
<dbReference type="InterPro" id="IPR005899">
    <property type="entry name" value="Na_pump_deCOase"/>
</dbReference>
<evidence type="ECO:0000256" key="3">
    <source>
        <dbReference type="ARBA" id="ARBA00022692"/>
    </source>
</evidence>
<proteinExistence type="predicted"/>
<dbReference type="GO" id="GO:0036376">
    <property type="term" value="P:sodium ion export across plasma membrane"/>
    <property type="evidence" value="ECO:0007669"/>
    <property type="project" value="InterPro"/>
</dbReference>
<dbReference type="EMBL" id="DVMX01000105">
    <property type="protein sequence ID" value="HIU41971.1"/>
    <property type="molecule type" value="Genomic_DNA"/>
</dbReference>
<accession>A0A9D1ISI1</accession>
<evidence type="ECO:0000256" key="1">
    <source>
        <dbReference type="ARBA" id="ARBA00004236"/>
    </source>
</evidence>
<dbReference type="GO" id="GO:0005886">
    <property type="term" value="C:plasma membrane"/>
    <property type="evidence" value="ECO:0007669"/>
    <property type="project" value="UniProtKB-SubCell"/>
</dbReference>
<reference evidence="8" key="1">
    <citation type="submission" date="2020-10" db="EMBL/GenBank/DDBJ databases">
        <authorList>
            <person name="Gilroy R."/>
        </authorList>
    </citation>
    <scope>NUCLEOTIDE SEQUENCE</scope>
    <source>
        <strain evidence="8">4509</strain>
    </source>
</reference>
<feature type="region of interest" description="Disordered" evidence="6">
    <location>
        <begin position="48"/>
        <end position="84"/>
    </location>
</feature>
<gene>
    <name evidence="8" type="ORF">IAD19_05400</name>
</gene>
<dbReference type="GO" id="GO:0015081">
    <property type="term" value="F:sodium ion transmembrane transporter activity"/>
    <property type="evidence" value="ECO:0007669"/>
    <property type="project" value="InterPro"/>
</dbReference>
<evidence type="ECO:0000256" key="4">
    <source>
        <dbReference type="ARBA" id="ARBA00022989"/>
    </source>
</evidence>